<keyword evidence="3" id="KW-0413">Isomerase</keyword>
<evidence type="ECO:0000259" key="5">
    <source>
        <dbReference type="PROSITE" id="PS50059"/>
    </source>
</evidence>
<keyword evidence="2 4" id="KW-0802">TPR repeat</keyword>
<dbReference type="InterPro" id="IPR046357">
    <property type="entry name" value="PPIase_dom_sf"/>
</dbReference>
<dbReference type="Gene3D" id="1.25.40.10">
    <property type="entry name" value="Tetratricopeptide repeat domain"/>
    <property type="match status" value="1"/>
</dbReference>
<feature type="domain" description="PPIase FKBP-type" evidence="5">
    <location>
        <begin position="33"/>
        <end position="126"/>
    </location>
</feature>
<dbReference type="InterPro" id="IPR050754">
    <property type="entry name" value="FKBP4/5/8-like"/>
</dbReference>
<dbReference type="PROSITE" id="PS50059">
    <property type="entry name" value="FKBP_PPIASE"/>
    <property type="match status" value="1"/>
</dbReference>
<dbReference type="InterPro" id="IPR019734">
    <property type="entry name" value="TPR_rpt"/>
</dbReference>
<dbReference type="EC" id="5.2.1.8" evidence="3"/>
<reference evidence="6" key="1">
    <citation type="submission" date="2014-05" db="EMBL/GenBank/DDBJ databases">
        <title>The transcriptome of the halophilic microalga Tetraselmis sp. GSL018 isolated from the Great Salt Lake, Utah.</title>
        <authorList>
            <person name="Jinkerson R.E."/>
            <person name="D'Adamo S."/>
            <person name="Posewitz M.C."/>
        </authorList>
    </citation>
    <scope>NUCLEOTIDE SEQUENCE</scope>
    <source>
        <strain evidence="6">GSL018</strain>
    </source>
</reference>
<dbReference type="InterPro" id="IPR011990">
    <property type="entry name" value="TPR-like_helical_dom_sf"/>
</dbReference>
<feature type="repeat" description="TPR" evidence="4">
    <location>
        <begin position="232"/>
        <end position="265"/>
    </location>
</feature>
<dbReference type="Pfam" id="PF13174">
    <property type="entry name" value="TPR_6"/>
    <property type="match status" value="1"/>
</dbReference>
<dbReference type="SUPFAM" id="SSF48452">
    <property type="entry name" value="TPR-like"/>
    <property type="match status" value="1"/>
</dbReference>
<evidence type="ECO:0000256" key="4">
    <source>
        <dbReference type="PROSITE-ProRule" id="PRU00339"/>
    </source>
</evidence>
<name>A0A061S1A2_9CHLO</name>
<dbReference type="SUPFAM" id="SSF54534">
    <property type="entry name" value="FKBP-like"/>
    <property type="match status" value="1"/>
</dbReference>
<sequence>MMSEDPIAVTSDSGVTKVLISEGDISSGTPPIHARCLVHYKGTLPSGEVFMDTRAEGGTPVAVVAGRVSSPNQRGLYAAVTSMLKGEKSKFFCTPEYGYGTKGSFSFPSVPPNSMLIYEIELIDWEPPEHSENPADYVFFEEKVEAAERLRAKGNDLFRSGEVVSALGKYNMALSFLPEDLMFQLEGFHEKAAWDVKLPALLNIAACHLRLRDYRAAIDCCSQALERDRDCVKALFRRGTARKALGQTDNARRDLQEALKRAPADTAIRQALQSLKQEEREAKAATAQVFRGKLDKANPRASASTSHSAPLAHAESYTVLGLLKWMWKQALHAVLWFFGFQTLQ</sequence>
<accession>A0A061S1A2</accession>
<proteinExistence type="predicted"/>
<dbReference type="EMBL" id="GBEZ01008776">
    <property type="protein sequence ID" value="JAC76784.1"/>
    <property type="molecule type" value="Transcribed_RNA"/>
</dbReference>
<evidence type="ECO:0000256" key="2">
    <source>
        <dbReference type="ARBA" id="ARBA00022803"/>
    </source>
</evidence>
<dbReference type="Pfam" id="PF00254">
    <property type="entry name" value="FKBP_C"/>
    <property type="match status" value="1"/>
</dbReference>
<dbReference type="InterPro" id="IPR001179">
    <property type="entry name" value="PPIase_FKBP_dom"/>
</dbReference>
<dbReference type="Pfam" id="PF00515">
    <property type="entry name" value="TPR_1"/>
    <property type="match status" value="1"/>
</dbReference>
<dbReference type="Gene3D" id="3.10.50.40">
    <property type="match status" value="1"/>
</dbReference>
<comment type="catalytic activity">
    <reaction evidence="3">
        <text>[protein]-peptidylproline (omega=180) = [protein]-peptidylproline (omega=0)</text>
        <dbReference type="Rhea" id="RHEA:16237"/>
        <dbReference type="Rhea" id="RHEA-COMP:10747"/>
        <dbReference type="Rhea" id="RHEA-COMP:10748"/>
        <dbReference type="ChEBI" id="CHEBI:83833"/>
        <dbReference type="ChEBI" id="CHEBI:83834"/>
        <dbReference type="EC" id="5.2.1.8"/>
    </reaction>
</comment>
<dbReference type="PANTHER" id="PTHR46512:SF12">
    <property type="entry name" value="PEPTIDYLPROLYL ISOMERASE"/>
    <property type="match status" value="1"/>
</dbReference>
<dbReference type="PROSITE" id="PS50005">
    <property type="entry name" value="TPR"/>
    <property type="match status" value="1"/>
</dbReference>
<protein>
    <recommendedName>
        <fullName evidence="3">peptidylprolyl isomerase</fullName>
        <ecNumber evidence="3">5.2.1.8</ecNumber>
    </recommendedName>
</protein>
<organism evidence="6">
    <name type="scientific">Tetraselmis sp. GSL018</name>
    <dbReference type="NCBI Taxonomy" id="582737"/>
    <lineage>
        <taxon>Eukaryota</taxon>
        <taxon>Viridiplantae</taxon>
        <taxon>Chlorophyta</taxon>
        <taxon>core chlorophytes</taxon>
        <taxon>Chlorodendrophyceae</taxon>
        <taxon>Chlorodendrales</taxon>
        <taxon>Chlorodendraceae</taxon>
        <taxon>Tetraselmis</taxon>
    </lineage>
</organism>
<feature type="non-terminal residue" evidence="6">
    <location>
        <position position="344"/>
    </location>
</feature>
<dbReference type="GO" id="GO:0003755">
    <property type="term" value="F:peptidyl-prolyl cis-trans isomerase activity"/>
    <property type="evidence" value="ECO:0007669"/>
    <property type="project" value="UniProtKB-KW"/>
</dbReference>
<dbReference type="SMART" id="SM00028">
    <property type="entry name" value="TPR"/>
    <property type="match status" value="3"/>
</dbReference>
<evidence type="ECO:0000256" key="1">
    <source>
        <dbReference type="ARBA" id="ARBA00022737"/>
    </source>
</evidence>
<evidence type="ECO:0000313" key="6">
    <source>
        <dbReference type="EMBL" id="JAC76784.1"/>
    </source>
</evidence>
<evidence type="ECO:0000256" key="3">
    <source>
        <dbReference type="PROSITE-ProRule" id="PRU00277"/>
    </source>
</evidence>
<keyword evidence="1" id="KW-0677">Repeat</keyword>
<dbReference type="AlphaFoldDB" id="A0A061S1A2"/>
<keyword evidence="3" id="KW-0697">Rotamase</keyword>
<gene>
    <name evidence="6" type="ORF">TSPGSL018_19277</name>
</gene>
<dbReference type="PANTHER" id="PTHR46512">
    <property type="entry name" value="PEPTIDYLPROLYL ISOMERASE"/>
    <property type="match status" value="1"/>
</dbReference>